<name>A0A133ZQK1_9FIRM</name>
<dbReference type="Proteomes" id="UP000070394">
    <property type="component" value="Unassembled WGS sequence"/>
</dbReference>
<organism evidence="1 2">
    <name type="scientific">Lachnoanaerobaculum saburreum</name>
    <dbReference type="NCBI Taxonomy" id="467210"/>
    <lineage>
        <taxon>Bacteria</taxon>
        <taxon>Bacillati</taxon>
        <taxon>Bacillota</taxon>
        <taxon>Clostridia</taxon>
        <taxon>Lachnospirales</taxon>
        <taxon>Lachnospiraceae</taxon>
        <taxon>Lachnoanaerobaculum</taxon>
    </lineage>
</organism>
<dbReference type="OrthoDB" id="9926564at2"/>
<dbReference type="STRING" id="467210.HMPREF1866_01325"/>
<gene>
    <name evidence="1" type="ORF">HMPREF1866_01325</name>
</gene>
<dbReference type="RefSeq" id="WP_060931112.1">
    <property type="nucleotide sequence ID" value="NZ_KQ959821.1"/>
</dbReference>
<dbReference type="EMBL" id="LSDA01000079">
    <property type="protein sequence ID" value="KXB57708.1"/>
    <property type="molecule type" value="Genomic_DNA"/>
</dbReference>
<keyword evidence="2" id="KW-1185">Reference proteome</keyword>
<accession>A0A133ZQK1</accession>
<evidence type="ECO:0000313" key="2">
    <source>
        <dbReference type="Proteomes" id="UP000070394"/>
    </source>
</evidence>
<reference evidence="2" key="1">
    <citation type="submission" date="2016-01" db="EMBL/GenBank/DDBJ databases">
        <authorList>
            <person name="Mitreva M."/>
            <person name="Pepin K.H."/>
            <person name="Mihindukulasuriya K.A."/>
            <person name="Fulton R."/>
            <person name="Fronick C."/>
            <person name="O'Laughlin M."/>
            <person name="Miner T."/>
            <person name="Herter B."/>
            <person name="Rosa B.A."/>
            <person name="Cordes M."/>
            <person name="Tomlinson C."/>
            <person name="Wollam A."/>
            <person name="Palsikar V.B."/>
            <person name="Mardis E.R."/>
            <person name="Wilson R.K."/>
        </authorList>
    </citation>
    <scope>NUCLEOTIDE SEQUENCE [LARGE SCALE GENOMIC DNA]</scope>
    <source>
        <strain evidence="2">DNF00896</strain>
    </source>
</reference>
<dbReference type="PATRIC" id="fig|467210.3.peg.1316"/>
<sequence length="237" mass="28220">MNNKHVVRVTEDIKDFNKLVSKLGNEVLVEYNFSVNEDFTEMYVYVDDTCYVIDNDISRRYFVNLTIKQHHERKRKLKVTSYCNSNGYMGFNISDSKDFKQYNRNDIYTDSHPQGTYYVIKYEVVFSLVMRNGMEHFGDSLLNICFVDSYGRMIEDAQIGYGEDDNCYRTHKFYVQKIQTLNDYGLIIDLYNKSFDQYKYTIIDENGMYKQAIEYYENRGMFETVRALTDIHNSVIK</sequence>
<proteinExistence type="predicted"/>
<dbReference type="AlphaFoldDB" id="A0A133ZQK1"/>
<evidence type="ECO:0000313" key="1">
    <source>
        <dbReference type="EMBL" id="KXB57708.1"/>
    </source>
</evidence>
<comment type="caution">
    <text evidence="1">The sequence shown here is derived from an EMBL/GenBank/DDBJ whole genome shotgun (WGS) entry which is preliminary data.</text>
</comment>
<protein>
    <submittedName>
        <fullName evidence="1">Uncharacterized protein</fullName>
    </submittedName>
</protein>